<dbReference type="Proteomes" id="UP000231267">
    <property type="component" value="Unassembled WGS sequence"/>
</dbReference>
<evidence type="ECO:0000313" key="3">
    <source>
        <dbReference type="Proteomes" id="UP000231267"/>
    </source>
</evidence>
<protein>
    <submittedName>
        <fullName evidence="2">DNA-binding protein</fullName>
    </submittedName>
</protein>
<dbReference type="AlphaFoldDB" id="A0A2J0LL80"/>
<dbReference type="GO" id="GO:0003677">
    <property type="term" value="F:DNA binding"/>
    <property type="evidence" value="ECO:0007669"/>
    <property type="project" value="UniProtKB-KW"/>
</dbReference>
<organism evidence="2 3">
    <name type="scientific">Candidatus Taenaricola geysiri</name>
    <dbReference type="NCBI Taxonomy" id="1974752"/>
    <lineage>
        <taxon>Bacteria</taxon>
        <taxon>Pseudomonadati</taxon>
        <taxon>Candidatus Omnitrophota</taxon>
        <taxon>Candidatus Taenaricola</taxon>
    </lineage>
</organism>
<accession>A0A2J0LL80</accession>
<dbReference type="InterPro" id="IPR041657">
    <property type="entry name" value="HTH_17"/>
</dbReference>
<sequence>MNEPIILTAKETSNILRVPLSTLYRLTKTGRIKGFKIGRQWRYKKEDVLNCFNGGVELSAAKIAAAV</sequence>
<proteinExistence type="predicted"/>
<dbReference type="EMBL" id="PFGP01000089">
    <property type="protein sequence ID" value="PIW66373.1"/>
    <property type="molecule type" value="Genomic_DNA"/>
</dbReference>
<dbReference type="SUPFAM" id="SSF46955">
    <property type="entry name" value="Putative DNA-binding domain"/>
    <property type="match status" value="1"/>
</dbReference>
<evidence type="ECO:0000259" key="1">
    <source>
        <dbReference type="Pfam" id="PF12728"/>
    </source>
</evidence>
<dbReference type="InterPro" id="IPR010093">
    <property type="entry name" value="SinI_DNA-bd"/>
</dbReference>
<dbReference type="InterPro" id="IPR009061">
    <property type="entry name" value="DNA-bd_dom_put_sf"/>
</dbReference>
<dbReference type="NCBIfam" id="TIGR01764">
    <property type="entry name" value="excise"/>
    <property type="match status" value="1"/>
</dbReference>
<name>A0A2J0LL80_9BACT</name>
<evidence type="ECO:0000313" key="2">
    <source>
        <dbReference type="EMBL" id="PIW66373.1"/>
    </source>
</evidence>
<comment type="caution">
    <text evidence="2">The sequence shown here is derived from an EMBL/GenBank/DDBJ whole genome shotgun (WGS) entry which is preliminary data.</text>
</comment>
<feature type="domain" description="Helix-turn-helix" evidence="1">
    <location>
        <begin position="7"/>
        <end position="49"/>
    </location>
</feature>
<gene>
    <name evidence="2" type="ORF">COW11_03665</name>
</gene>
<dbReference type="Pfam" id="PF12728">
    <property type="entry name" value="HTH_17"/>
    <property type="match status" value="1"/>
</dbReference>
<reference evidence="2 3" key="1">
    <citation type="submission" date="2017-09" db="EMBL/GenBank/DDBJ databases">
        <title>Depth-based differentiation of microbial function through sediment-hosted aquifers and enrichment of novel symbionts in the deep terrestrial subsurface.</title>
        <authorList>
            <person name="Probst A.J."/>
            <person name="Ladd B."/>
            <person name="Jarett J.K."/>
            <person name="Geller-Mcgrath D.E."/>
            <person name="Sieber C.M."/>
            <person name="Emerson J.B."/>
            <person name="Anantharaman K."/>
            <person name="Thomas B.C."/>
            <person name="Malmstrom R."/>
            <person name="Stieglmeier M."/>
            <person name="Klingl A."/>
            <person name="Woyke T."/>
            <person name="Ryan C.M."/>
            <person name="Banfield J.F."/>
        </authorList>
    </citation>
    <scope>NUCLEOTIDE SEQUENCE [LARGE SCALE GENOMIC DNA]</scope>
    <source>
        <strain evidence="2">CG12_big_fil_rev_8_21_14_0_65_43_15</strain>
    </source>
</reference>
<keyword evidence="2" id="KW-0238">DNA-binding</keyword>